<evidence type="ECO:0000313" key="2">
    <source>
        <dbReference type="WBParaSite" id="SPAL_0001457200.1"/>
    </source>
</evidence>
<dbReference type="WBParaSite" id="SPAL_0001457200.1">
    <property type="protein sequence ID" value="SPAL_0001457200.1"/>
    <property type="gene ID" value="SPAL_0001457200"/>
</dbReference>
<evidence type="ECO:0000313" key="1">
    <source>
        <dbReference type="Proteomes" id="UP000046392"/>
    </source>
</evidence>
<name>A0A0N5C9I9_STREA</name>
<protein>
    <submittedName>
        <fullName evidence="2">Ovule protein</fullName>
    </submittedName>
</protein>
<proteinExistence type="predicted"/>
<keyword evidence="1" id="KW-1185">Reference proteome</keyword>
<dbReference type="AlphaFoldDB" id="A0A0N5C9I9"/>
<accession>A0A0N5C9I9</accession>
<organism evidence="1 2">
    <name type="scientific">Strongyloides papillosus</name>
    <name type="common">Intestinal threadworm</name>
    <dbReference type="NCBI Taxonomy" id="174720"/>
    <lineage>
        <taxon>Eukaryota</taxon>
        <taxon>Metazoa</taxon>
        <taxon>Ecdysozoa</taxon>
        <taxon>Nematoda</taxon>
        <taxon>Chromadorea</taxon>
        <taxon>Rhabditida</taxon>
        <taxon>Tylenchina</taxon>
        <taxon>Panagrolaimomorpha</taxon>
        <taxon>Strongyloidoidea</taxon>
        <taxon>Strongyloididae</taxon>
        <taxon>Strongyloides</taxon>
    </lineage>
</organism>
<sequence length="83" mass="9239">MVSLRQHEPKEAVGTIQQKKIGSIKLSYPTLRQRSDSYSKNFQNRSPGVQLGGSLASSVFTRPCPNGLSPIPFMCKPYEELNI</sequence>
<reference evidence="2" key="1">
    <citation type="submission" date="2017-02" db="UniProtKB">
        <authorList>
            <consortium name="WormBaseParasite"/>
        </authorList>
    </citation>
    <scope>IDENTIFICATION</scope>
</reference>
<dbReference type="Proteomes" id="UP000046392">
    <property type="component" value="Unplaced"/>
</dbReference>